<feature type="compositionally biased region" description="Polar residues" evidence="2">
    <location>
        <begin position="218"/>
        <end position="232"/>
    </location>
</feature>
<dbReference type="Proteomes" id="UP001289374">
    <property type="component" value="Unassembled WGS sequence"/>
</dbReference>
<accession>A0AAE1XB16</accession>
<protein>
    <submittedName>
        <fullName evidence="3">Uncharacterized protein</fullName>
    </submittedName>
</protein>
<proteinExistence type="predicted"/>
<feature type="region of interest" description="Disordered" evidence="2">
    <location>
        <begin position="198"/>
        <end position="244"/>
    </location>
</feature>
<dbReference type="PANTHER" id="PTHR46519:SF3">
    <property type="entry name" value="RING_U-BOX SUPERFAMILY PROTEIN"/>
    <property type="match status" value="1"/>
</dbReference>
<dbReference type="EMBL" id="JACGWL010000002">
    <property type="protein sequence ID" value="KAK4408444.1"/>
    <property type="molecule type" value="Genomic_DNA"/>
</dbReference>
<evidence type="ECO:0000313" key="4">
    <source>
        <dbReference type="Proteomes" id="UP001289374"/>
    </source>
</evidence>
<dbReference type="PANTHER" id="PTHR46519">
    <property type="entry name" value="RING/U-BOX SUPERFAMILY PROTEIN"/>
    <property type="match status" value="1"/>
</dbReference>
<dbReference type="AlphaFoldDB" id="A0AAE1XB16"/>
<evidence type="ECO:0000256" key="2">
    <source>
        <dbReference type="SAM" id="MobiDB-lite"/>
    </source>
</evidence>
<gene>
    <name evidence="3" type="ORF">Sango_0425400</name>
</gene>
<evidence type="ECO:0000313" key="3">
    <source>
        <dbReference type="EMBL" id="KAK4408444.1"/>
    </source>
</evidence>
<comment type="caution">
    <text evidence="3">The sequence shown here is derived from an EMBL/GenBank/DDBJ whole genome shotgun (WGS) entry which is preliminary data.</text>
</comment>
<feature type="coiled-coil region" evidence="1">
    <location>
        <begin position="306"/>
        <end position="333"/>
    </location>
</feature>
<keyword evidence="4" id="KW-1185">Reference proteome</keyword>
<name>A0AAE1XB16_9LAMI</name>
<sequence length="420" mass="48061">MSESEIYSQPLEIHNNNYEPRTAAIYVCEESDLHGASAQADEDSDLQGASAPVEEFEEPVLENEDSGWEQLNTVAFAEWADGTGEETARSWHESSVNQWFAETEISDNNVDVQDQMQESHGDWPSNDLQEAIDSWLDLPSGEIGASGGGIDTFYSHDDDNVHSMELRELFSRRRVSSLLRSSFRESLNQVLQSHAERLGRASGDWEPDDTSPPPLIEQDQQQLNSDQTSTLSDGAEINPFAPPSSNFFTEPHWDEELQSANWPHYNSNQQLGTICLFSLRYHKSVLTTIKLLTSLSDYDYKEWEVINELRIDMARLQQRMNNMQSMLEACMDMQIELQRSVRQEVSAALNRSVFSRDADEAQDDWLHDESQWEYVRKGICCLCRDSKIDSLLYRRFVAAEVEVSHVWCPVVDVVRAYFIH</sequence>
<keyword evidence="1" id="KW-0175">Coiled coil</keyword>
<reference evidence="3" key="2">
    <citation type="journal article" date="2024" name="Plant">
        <title>Genomic evolution and insights into agronomic trait innovations of Sesamum species.</title>
        <authorList>
            <person name="Miao H."/>
            <person name="Wang L."/>
            <person name="Qu L."/>
            <person name="Liu H."/>
            <person name="Sun Y."/>
            <person name="Le M."/>
            <person name="Wang Q."/>
            <person name="Wei S."/>
            <person name="Zheng Y."/>
            <person name="Lin W."/>
            <person name="Duan Y."/>
            <person name="Cao H."/>
            <person name="Xiong S."/>
            <person name="Wang X."/>
            <person name="Wei L."/>
            <person name="Li C."/>
            <person name="Ma Q."/>
            <person name="Ju M."/>
            <person name="Zhao R."/>
            <person name="Li G."/>
            <person name="Mu C."/>
            <person name="Tian Q."/>
            <person name="Mei H."/>
            <person name="Zhang T."/>
            <person name="Gao T."/>
            <person name="Zhang H."/>
        </authorList>
    </citation>
    <scope>NUCLEOTIDE SEQUENCE</scope>
    <source>
        <strain evidence="3">K16</strain>
    </source>
</reference>
<evidence type="ECO:0000256" key="1">
    <source>
        <dbReference type="SAM" id="Coils"/>
    </source>
</evidence>
<organism evidence="3 4">
    <name type="scientific">Sesamum angolense</name>
    <dbReference type="NCBI Taxonomy" id="2727404"/>
    <lineage>
        <taxon>Eukaryota</taxon>
        <taxon>Viridiplantae</taxon>
        <taxon>Streptophyta</taxon>
        <taxon>Embryophyta</taxon>
        <taxon>Tracheophyta</taxon>
        <taxon>Spermatophyta</taxon>
        <taxon>Magnoliopsida</taxon>
        <taxon>eudicotyledons</taxon>
        <taxon>Gunneridae</taxon>
        <taxon>Pentapetalae</taxon>
        <taxon>asterids</taxon>
        <taxon>lamiids</taxon>
        <taxon>Lamiales</taxon>
        <taxon>Pedaliaceae</taxon>
        <taxon>Sesamum</taxon>
    </lineage>
</organism>
<reference evidence="3" key="1">
    <citation type="submission" date="2020-06" db="EMBL/GenBank/DDBJ databases">
        <authorList>
            <person name="Li T."/>
            <person name="Hu X."/>
            <person name="Zhang T."/>
            <person name="Song X."/>
            <person name="Zhang H."/>
            <person name="Dai N."/>
            <person name="Sheng W."/>
            <person name="Hou X."/>
            <person name="Wei L."/>
        </authorList>
    </citation>
    <scope>NUCLEOTIDE SEQUENCE</scope>
    <source>
        <strain evidence="3">K16</strain>
        <tissue evidence="3">Leaf</tissue>
    </source>
</reference>